<dbReference type="Proteomes" id="UP000276133">
    <property type="component" value="Unassembled WGS sequence"/>
</dbReference>
<proteinExistence type="predicted"/>
<protein>
    <submittedName>
        <fullName evidence="1">Uncharacterized protein</fullName>
    </submittedName>
</protein>
<organism evidence="1 2">
    <name type="scientific">Brachionus plicatilis</name>
    <name type="common">Marine rotifer</name>
    <name type="synonym">Brachionus muelleri</name>
    <dbReference type="NCBI Taxonomy" id="10195"/>
    <lineage>
        <taxon>Eukaryota</taxon>
        <taxon>Metazoa</taxon>
        <taxon>Spiralia</taxon>
        <taxon>Gnathifera</taxon>
        <taxon>Rotifera</taxon>
        <taxon>Eurotatoria</taxon>
        <taxon>Monogononta</taxon>
        <taxon>Pseudotrocha</taxon>
        <taxon>Ploima</taxon>
        <taxon>Brachionidae</taxon>
        <taxon>Brachionus</taxon>
    </lineage>
</organism>
<reference evidence="1 2" key="1">
    <citation type="journal article" date="2018" name="Sci. Rep.">
        <title>Genomic signatures of local adaptation to the degree of environmental predictability in rotifers.</title>
        <authorList>
            <person name="Franch-Gras L."/>
            <person name="Hahn C."/>
            <person name="Garcia-Roger E.M."/>
            <person name="Carmona M.J."/>
            <person name="Serra M."/>
            <person name="Gomez A."/>
        </authorList>
    </citation>
    <scope>NUCLEOTIDE SEQUENCE [LARGE SCALE GENOMIC DNA]</scope>
    <source>
        <strain evidence="1">HYR1</strain>
    </source>
</reference>
<sequence length="99" mass="11186">MLKIEFRKINKNNISYANLGKKIFFTPAFSRLNAMEILKGFTHPKGNNFLARQFNKNSYKLEAGAASRGPGPSPGLRLRVNFLKISGEENYGPLFNNHI</sequence>
<name>A0A3M7RV33_BRAPC</name>
<comment type="caution">
    <text evidence="1">The sequence shown here is derived from an EMBL/GenBank/DDBJ whole genome shotgun (WGS) entry which is preliminary data.</text>
</comment>
<evidence type="ECO:0000313" key="2">
    <source>
        <dbReference type="Proteomes" id="UP000276133"/>
    </source>
</evidence>
<dbReference type="EMBL" id="REGN01002585">
    <property type="protein sequence ID" value="RNA27167.1"/>
    <property type="molecule type" value="Genomic_DNA"/>
</dbReference>
<dbReference type="AlphaFoldDB" id="A0A3M7RV33"/>
<gene>
    <name evidence="1" type="ORF">BpHYR1_026661</name>
</gene>
<keyword evidence="2" id="KW-1185">Reference proteome</keyword>
<accession>A0A3M7RV33</accession>
<evidence type="ECO:0000313" key="1">
    <source>
        <dbReference type="EMBL" id="RNA27167.1"/>
    </source>
</evidence>